<proteinExistence type="inferred from homology"/>
<dbReference type="InterPro" id="IPR051014">
    <property type="entry name" value="Cation_Transport_ATPase_IB"/>
</dbReference>
<reference evidence="9 10" key="1">
    <citation type="submission" date="2024-09" db="EMBL/GenBank/DDBJ databases">
        <authorList>
            <person name="Sun Q."/>
            <person name="Mori K."/>
        </authorList>
    </citation>
    <scope>NUCLEOTIDE SEQUENCE [LARGE SCALE GENOMIC DNA]</scope>
    <source>
        <strain evidence="9 10">CICC 10874</strain>
    </source>
</reference>
<evidence type="ECO:0000313" key="10">
    <source>
        <dbReference type="Proteomes" id="UP001589793"/>
    </source>
</evidence>
<dbReference type="InterPro" id="IPR001757">
    <property type="entry name" value="P_typ_ATPase"/>
</dbReference>
<dbReference type="SUPFAM" id="SSF56784">
    <property type="entry name" value="HAD-like"/>
    <property type="match status" value="1"/>
</dbReference>
<sequence>MTQAAERESLWRRIDRRDLARTVLVAVCALAVGLGLTGPWPAVPILAVVGIVVGCWPIATEALEDVRHRRMSMELSMLIAIAAAAAIGEWTTALVITAFVLAAEILEDLSMDRGRDALTDLMSFLPQTVQRRRGSEVETAALAEVAPGDVLVIAPGGSIPVDGTVVAGRSAADQSRITGEPLPVDIGPGDAVPSGSINQVGALEIRAERVGADSPYGRIIAAVEQAQASEPPVQRLADRLAAALVYLALAGAALTFAITRDLTATISVVVVAGACGIAAGTPLAVLAAIARIARSGAFVKDGAHLEELSRVDTVVFDKTGTLTTGEPSVLAVQATGDVDEEGLLVLAASAESYSEHPLGRAITAHARAQHLPVGPCADFVYLPGQGVRARVAGRTVTAGSRALVADAPEALPEQEAATAVHVALDGAYAGTILLADALRDSAQDAVAALHRRGLRTLMITGDQEATARAVAARLGIQDVRAGLLPEQKLAAIDAERAAGHRLAMVGDGVNDAPALARAQVGIAMGSGTDIARESADVVLISSDLHDLVRTQHVARRARRIVIANFVGTIVIDLIGMGLAAAGLLSPVAAAFIHVGSETAFILNSARLIPGPSSGRGSAPGPAPARAAAMADTPTEA</sequence>
<feature type="transmembrane region" description="Helical" evidence="6">
    <location>
        <begin position="19"/>
        <end position="36"/>
    </location>
</feature>
<evidence type="ECO:0000256" key="7">
    <source>
        <dbReference type="SAM" id="MobiDB-lite"/>
    </source>
</evidence>
<dbReference type="InterPro" id="IPR018303">
    <property type="entry name" value="ATPase_P-typ_P_site"/>
</dbReference>
<dbReference type="PANTHER" id="PTHR48085:SF5">
    <property type="entry name" value="CADMIUM_ZINC-TRANSPORTING ATPASE HMA4-RELATED"/>
    <property type="match status" value="1"/>
</dbReference>
<organism evidence="9 10">
    <name type="scientific">Brachybacterium hainanense</name>
    <dbReference type="NCBI Taxonomy" id="1541174"/>
    <lineage>
        <taxon>Bacteria</taxon>
        <taxon>Bacillati</taxon>
        <taxon>Actinomycetota</taxon>
        <taxon>Actinomycetes</taxon>
        <taxon>Micrococcales</taxon>
        <taxon>Dermabacteraceae</taxon>
        <taxon>Brachybacterium</taxon>
    </lineage>
</organism>
<dbReference type="NCBIfam" id="TIGR01494">
    <property type="entry name" value="ATPase_P-type"/>
    <property type="match status" value="1"/>
</dbReference>
<keyword evidence="4 6" id="KW-1133">Transmembrane helix</keyword>
<dbReference type="SUPFAM" id="SSF81665">
    <property type="entry name" value="Calcium ATPase, transmembrane domain M"/>
    <property type="match status" value="1"/>
</dbReference>
<feature type="transmembrane region" description="Helical" evidence="6">
    <location>
        <begin position="264"/>
        <end position="290"/>
    </location>
</feature>
<keyword evidence="6" id="KW-1003">Cell membrane</keyword>
<dbReference type="Pfam" id="PF00122">
    <property type="entry name" value="E1-E2_ATPase"/>
    <property type="match status" value="1"/>
</dbReference>
<dbReference type="InterPro" id="IPR008250">
    <property type="entry name" value="ATPase_P-typ_transduc_dom_A_sf"/>
</dbReference>
<accession>A0ABV6R5T8</accession>
<feature type="compositionally biased region" description="Low complexity" evidence="7">
    <location>
        <begin position="612"/>
        <end position="628"/>
    </location>
</feature>
<dbReference type="Gene3D" id="3.40.50.1000">
    <property type="entry name" value="HAD superfamily/HAD-like"/>
    <property type="match status" value="1"/>
</dbReference>
<gene>
    <name evidence="9" type="ORF">ACFFF6_00085</name>
</gene>
<evidence type="ECO:0000313" key="9">
    <source>
        <dbReference type="EMBL" id="MFC0672344.1"/>
    </source>
</evidence>
<keyword evidence="5 6" id="KW-0472">Membrane</keyword>
<dbReference type="Pfam" id="PF00702">
    <property type="entry name" value="Hydrolase"/>
    <property type="match status" value="1"/>
</dbReference>
<feature type="transmembrane region" description="Helical" evidence="6">
    <location>
        <begin position="240"/>
        <end position="258"/>
    </location>
</feature>
<name>A0ABV6R5T8_9MICO</name>
<dbReference type="Gene3D" id="3.40.1110.10">
    <property type="entry name" value="Calcium-transporting ATPase, cytoplasmic domain N"/>
    <property type="match status" value="1"/>
</dbReference>
<dbReference type="Gene3D" id="2.70.150.10">
    <property type="entry name" value="Calcium-transporting ATPase, cytoplasmic transduction domain A"/>
    <property type="match status" value="1"/>
</dbReference>
<keyword evidence="10" id="KW-1185">Reference proteome</keyword>
<comment type="similarity">
    <text evidence="2 6">Belongs to the cation transport ATPase (P-type) (TC 3.A.3) family. Type IB subfamily.</text>
</comment>
<comment type="subcellular location">
    <subcellularLocation>
        <location evidence="1">Cell membrane</location>
        <topology evidence="1">Multi-pass membrane protein</topology>
    </subcellularLocation>
</comment>
<dbReference type="RefSeq" id="WP_376977080.1">
    <property type="nucleotide sequence ID" value="NZ_JBHLSV010000001.1"/>
</dbReference>
<feature type="domain" description="P-type ATPase A" evidence="8">
    <location>
        <begin position="124"/>
        <end position="224"/>
    </location>
</feature>
<evidence type="ECO:0000256" key="5">
    <source>
        <dbReference type="ARBA" id="ARBA00023136"/>
    </source>
</evidence>
<evidence type="ECO:0000256" key="4">
    <source>
        <dbReference type="ARBA" id="ARBA00022989"/>
    </source>
</evidence>
<dbReference type="InterPro" id="IPR036412">
    <property type="entry name" value="HAD-like_sf"/>
</dbReference>
<dbReference type="PRINTS" id="PR00119">
    <property type="entry name" value="CATATPASE"/>
</dbReference>
<dbReference type="EMBL" id="JBHLSV010000001">
    <property type="protein sequence ID" value="MFC0672344.1"/>
    <property type="molecule type" value="Genomic_DNA"/>
</dbReference>
<keyword evidence="6" id="KW-0067">ATP-binding</keyword>
<dbReference type="InterPro" id="IPR027256">
    <property type="entry name" value="P-typ_ATPase_IB"/>
</dbReference>
<keyword evidence="6" id="KW-0547">Nucleotide-binding</keyword>
<evidence type="ECO:0000256" key="1">
    <source>
        <dbReference type="ARBA" id="ARBA00004651"/>
    </source>
</evidence>
<dbReference type="NCBIfam" id="TIGR01525">
    <property type="entry name" value="ATPase-IB_hvy"/>
    <property type="match status" value="1"/>
</dbReference>
<protein>
    <submittedName>
        <fullName evidence="9">Heavy metal translocating P-type ATPase</fullName>
    </submittedName>
</protein>
<dbReference type="SUPFAM" id="SSF81653">
    <property type="entry name" value="Calcium ATPase, transduction domain A"/>
    <property type="match status" value="1"/>
</dbReference>
<keyword evidence="6" id="KW-0479">Metal-binding</keyword>
<keyword evidence="3 6" id="KW-0812">Transmembrane</keyword>
<dbReference type="Proteomes" id="UP001589793">
    <property type="component" value="Unassembled WGS sequence"/>
</dbReference>
<dbReference type="InterPro" id="IPR059000">
    <property type="entry name" value="ATPase_P-type_domA"/>
</dbReference>
<evidence type="ECO:0000256" key="2">
    <source>
        <dbReference type="ARBA" id="ARBA00006024"/>
    </source>
</evidence>
<feature type="region of interest" description="Disordered" evidence="7">
    <location>
        <begin position="612"/>
        <end position="636"/>
    </location>
</feature>
<evidence type="ECO:0000256" key="3">
    <source>
        <dbReference type="ARBA" id="ARBA00022692"/>
    </source>
</evidence>
<dbReference type="PROSITE" id="PS00154">
    <property type="entry name" value="ATPASE_E1_E2"/>
    <property type="match status" value="1"/>
</dbReference>
<dbReference type="NCBIfam" id="TIGR01512">
    <property type="entry name" value="ATPase-IB2_Cd"/>
    <property type="match status" value="1"/>
</dbReference>
<evidence type="ECO:0000256" key="6">
    <source>
        <dbReference type="RuleBase" id="RU362081"/>
    </source>
</evidence>
<dbReference type="PANTHER" id="PTHR48085">
    <property type="entry name" value="CADMIUM/ZINC-TRANSPORTING ATPASE HMA2-RELATED"/>
    <property type="match status" value="1"/>
</dbReference>
<feature type="transmembrane region" description="Helical" evidence="6">
    <location>
        <begin position="560"/>
        <end position="581"/>
    </location>
</feature>
<dbReference type="InterPro" id="IPR023298">
    <property type="entry name" value="ATPase_P-typ_TM_dom_sf"/>
</dbReference>
<evidence type="ECO:0000259" key="8">
    <source>
        <dbReference type="Pfam" id="PF00122"/>
    </source>
</evidence>
<dbReference type="InterPro" id="IPR023214">
    <property type="entry name" value="HAD_sf"/>
</dbReference>
<comment type="caution">
    <text evidence="9">The sequence shown here is derived from an EMBL/GenBank/DDBJ whole genome shotgun (WGS) entry which is preliminary data.</text>
</comment>
<dbReference type="InterPro" id="IPR023299">
    <property type="entry name" value="ATPase_P-typ_cyto_dom_N"/>
</dbReference>